<dbReference type="PROSITE" id="PS51296">
    <property type="entry name" value="RIESKE"/>
    <property type="match status" value="1"/>
</dbReference>
<dbReference type="InterPro" id="IPR052034">
    <property type="entry name" value="NasD-like"/>
</dbReference>
<sequence>MGEVKRCLQSKNQAFNFYIDMSNRTTEKPITWHLACQVEDIPSDGGACALIEGEQIAIYNFSRRKEWYATQNLCPHRQQMALSRGMIGSAGEEPKVACPFHKKTFSLKSGECLSGDEFHIRTYPVKIEGDKVFVGM</sequence>
<keyword evidence="2" id="KW-0001">2Fe-2S</keyword>
<feature type="domain" description="Rieske" evidence="8">
    <location>
        <begin position="32"/>
        <end position="134"/>
    </location>
</feature>
<keyword evidence="6" id="KW-0411">Iron-sulfur</keyword>
<dbReference type="CDD" id="cd03529">
    <property type="entry name" value="Rieske_NirD"/>
    <property type="match status" value="1"/>
</dbReference>
<keyword evidence="3" id="KW-0479">Metal-binding</keyword>
<dbReference type="GO" id="GO:0051537">
    <property type="term" value="F:2 iron, 2 sulfur cluster binding"/>
    <property type="evidence" value="ECO:0007669"/>
    <property type="project" value="UniProtKB-KW"/>
</dbReference>
<evidence type="ECO:0000313" key="10">
    <source>
        <dbReference type="Proteomes" id="UP000199306"/>
    </source>
</evidence>
<keyword evidence="4" id="KW-0560">Oxidoreductase</keyword>
<dbReference type="PROSITE" id="PS51300">
    <property type="entry name" value="NIRD"/>
    <property type="match status" value="1"/>
</dbReference>
<protein>
    <submittedName>
        <fullName evidence="9">Assimilatory nitrite reductase (NAD(P)H) small subunit</fullName>
    </submittedName>
</protein>
<dbReference type="InterPro" id="IPR017941">
    <property type="entry name" value="Rieske_2Fe-2S"/>
</dbReference>
<dbReference type="PANTHER" id="PTHR43809:SF1">
    <property type="entry name" value="NITRITE REDUCTASE (NADH) LARGE SUBUNIT"/>
    <property type="match status" value="1"/>
</dbReference>
<dbReference type="EMBL" id="FOXH01000015">
    <property type="protein sequence ID" value="SFQ34715.1"/>
    <property type="molecule type" value="Genomic_DNA"/>
</dbReference>
<dbReference type="NCBIfam" id="TIGR02378">
    <property type="entry name" value="nirD_assim_sml"/>
    <property type="match status" value="1"/>
</dbReference>
<proteinExistence type="predicted"/>
<evidence type="ECO:0000256" key="7">
    <source>
        <dbReference type="ARBA" id="ARBA00023063"/>
    </source>
</evidence>
<evidence type="ECO:0000313" key="9">
    <source>
        <dbReference type="EMBL" id="SFQ34715.1"/>
    </source>
</evidence>
<dbReference type="Pfam" id="PF13806">
    <property type="entry name" value="Rieske_2"/>
    <property type="match status" value="1"/>
</dbReference>
<dbReference type="InterPro" id="IPR036922">
    <property type="entry name" value="Rieske_2Fe-2S_sf"/>
</dbReference>
<evidence type="ECO:0000256" key="6">
    <source>
        <dbReference type="ARBA" id="ARBA00023014"/>
    </source>
</evidence>
<keyword evidence="5" id="KW-0408">Iron</keyword>
<evidence type="ECO:0000256" key="1">
    <source>
        <dbReference type="ARBA" id="ARBA00022617"/>
    </source>
</evidence>
<evidence type="ECO:0000256" key="5">
    <source>
        <dbReference type="ARBA" id="ARBA00023004"/>
    </source>
</evidence>
<dbReference type="AlphaFoldDB" id="A0A1I5XRU6"/>
<dbReference type="GO" id="GO:0046872">
    <property type="term" value="F:metal ion binding"/>
    <property type="evidence" value="ECO:0007669"/>
    <property type="project" value="UniProtKB-KW"/>
</dbReference>
<name>A0A1I5XRU6_9BACT</name>
<dbReference type="STRING" id="1079859.SAMN04515674_115138"/>
<keyword evidence="1" id="KW-0349">Heme</keyword>
<accession>A0A1I5XRU6</accession>
<evidence type="ECO:0000256" key="4">
    <source>
        <dbReference type="ARBA" id="ARBA00023002"/>
    </source>
</evidence>
<dbReference type="Gene3D" id="2.102.10.10">
    <property type="entry name" value="Rieske [2Fe-2S] iron-sulphur domain"/>
    <property type="match status" value="1"/>
</dbReference>
<evidence type="ECO:0000256" key="2">
    <source>
        <dbReference type="ARBA" id="ARBA00022714"/>
    </source>
</evidence>
<dbReference type="GO" id="GO:0042128">
    <property type="term" value="P:nitrate assimilation"/>
    <property type="evidence" value="ECO:0007669"/>
    <property type="project" value="UniProtKB-KW"/>
</dbReference>
<keyword evidence="10" id="KW-1185">Reference proteome</keyword>
<evidence type="ECO:0000256" key="3">
    <source>
        <dbReference type="ARBA" id="ARBA00022723"/>
    </source>
</evidence>
<dbReference type="Proteomes" id="UP000199306">
    <property type="component" value="Unassembled WGS sequence"/>
</dbReference>
<dbReference type="SUPFAM" id="SSF50022">
    <property type="entry name" value="ISP domain"/>
    <property type="match status" value="1"/>
</dbReference>
<gene>
    <name evidence="9" type="ORF">SAMN04515674_115138</name>
</gene>
<dbReference type="PANTHER" id="PTHR43809">
    <property type="entry name" value="NITRITE REDUCTASE (NADH) LARGE SUBUNIT"/>
    <property type="match status" value="1"/>
</dbReference>
<reference evidence="9 10" key="1">
    <citation type="submission" date="2016-10" db="EMBL/GenBank/DDBJ databases">
        <authorList>
            <person name="de Groot N.N."/>
        </authorList>
    </citation>
    <scope>NUCLEOTIDE SEQUENCE [LARGE SCALE GENOMIC DNA]</scope>
    <source>
        <strain evidence="10">E92,LMG 26720,CCM 7988</strain>
    </source>
</reference>
<organism evidence="9 10">
    <name type="scientific">Pseudarcicella hirudinis</name>
    <dbReference type="NCBI Taxonomy" id="1079859"/>
    <lineage>
        <taxon>Bacteria</taxon>
        <taxon>Pseudomonadati</taxon>
        <taxon>Bacteroidota</taxon>
        <taxon>Cytophagia</taxon>
        <taxon>Cytophagales</taxon>
        <taxon>Flectobacillaceae</taxon>
        <taxon>Pseudarcicella</taxon>
    </lineage>
</organism>
<dbReference type="GO" id="GO:0008942">
    <property type="term" value="F:nitrite reductase [NAD(P)H] activity"/>
    <property type="evidence" value="ECO:0007669"/>
    <property type="project" value="InterPro"/>
</dbReference>
<evidence type="ECO:0000259" key="8">
    <source>
        <dbReference type="PROSITE" id="PS51296"/>
    </source>
</evidence>
<keyword evidence="7" id="KW-0534">Nitrate assimilation</keyword>
<dbReference type="InterPro" id="IPR012748">
    <property type="entry name" value="Rieske-like_NirD"/>
</dbReference>